<evidence type="ECO:0000256" key="6">
    <source>
        <dbReference type="SAM" id="MobiDB-lite"/>
    </source>
</evidence>
<dbReference type="AlphaFoldDB" id="A0A9W9DKX1"/>
<feature type="transmembrane region" description="Helical" evidence="7">
    <location>
        <begin position="296"/>
        <end position="318"/>
    </location>
</feature>
<evidence type="ECO:0000313" key="9">
    <source>
        <dbReference type="EMBL" id="KAJ4475464.1"/>
    </source>
</evidence>
<proteinExistence type="predicted"/>
<dbReference type="Proteomes" id="UP001150266">
    <property type="component" value="Unassembled WGS sequence"/>
</dbReference>
<comment type="caution">
    <text evidence="9">The sequence shown here is derived from an EMBL/GenBank/DDBJ whole genome shotgun (WGS) entry which is preliminary data.</text>
</comment>
<feature type="transmembrane region" description="Helical" evidence="7">
    <location>
        <begin position="338"/>
        <end position="357"/>
    </location>
</feature>
<keyword evidence="10" id="KW-1185">Reference proteome</keyword>
<sequence length="637" mass="69769">MSTSHERAPLLPRIDIAIHKKRLGPHEISRSMRYGILAGIWMATFLSSVNMTLVPTMLPSISSEFQKSHQASWLGTDYLLATSTFTPLYGRLANVLGRRGAAQVAVLFTGLGTIACGLSTNMEMLIASRFLAGIGGGGINTIATIVVSDMYSLRERGLAQGVASVFNGFGLGFGGPLGGLITDWFGWRWAFLCQVPLFLISLSLTTFNLRYVTKGKGKSAIEVLKRIDYFGSFTLLISVGSMLMFLSTRFNANLPWFDARVIVPLALSIVFFIVFVVVEIYIAPEPVLAPFLLKQRIPVLVGISNFLVAICNFTITYFFPMWFQTVMLTNASTAGLHILPNSLSMSLGSVFAGWMMHRTGKYKMINLIFGIFPFIGTVLISQIHEDSGWIQSWFSIIPMGFGNAVVLQTMLIALLAHIPESHMAVGTGFGQLFRGIGQVGGVAISSAIFQWKLDSALRERIHDPDAEEIITHLRQNARAIGTLPPRLQRIARDSYAVSLKSVFFFASVSTLMAYLARLPIPEKDLDSRPRSNSAPSLPPPASVPSSSLASKRRSRDVEGEHDQEQETEGECSEELSASTTPDSEISEAEASFPVSRSPTAMPQRRRRLSTFESTEGILDLESRWIGGSARTGTSVTD</sequence>
<dbReference type="InterPro" id="IPR020846">
    <property type="entry name" value="MFS_dom"/>
</dbReference>
<feature type="domain" description="Major facilitator superfamily (MFS) profile" evidence="8">
    <location>
        <begin position="36"/>
        <end position="524"/>
    </location>
</feature>
<feature type="transmembrane region" description="Helical" evidence="7">
    <location>
        <begin position="187"/>
        <end position="209"/>
    </location>
</feature>
<gene>
    <name evidence="9" type="ORF">J3R30DRAFT_3499350</name>
</gene>
<feature type="region of interest" description="Disordered" evidence="6">
    <location>
        <begin position="526"/>
        <end position="613"/>
    </location>
</feature>
<dbReference type="InterPro" id="IPR036259">
    <property type="entry name" value="MFS_trans_sf"/>
</dbReference>
<keyword evidence="4 7" id="KW-1133">Transmembrane helix</keyword>
<feature type="transmembrane region" description="Helical" evidence="7">
    <location>
        <begin position="229"/>
        <end position="250"/>
    </location>
</feature>
<evidence type="ECO:0000256" key="2">
    <source>
        <dbReference type="ARBA" id="ARBA00022448"/>
    </source>
</evidence>
<evidence type="ECO:0000256" key="4">
    <source>
        <dbReference type="ARBA" id="ARBA00022989"/>
    </source>
</evidence>
<feature type="transmembrane region" description="Helical" evidence="7">
    <location>
        <begin position="126"/>
        <end position="146"/>
    </location>
</feature>
<dbReference type="PANTHER" id="PTHR23501">
    <property type="entry name" value="MAJOR FACILITATOR SUPERFAMILY"/>
    <property type="match status" value="1"/>
</dbReference>
<dbReference type="SUPFAM" id="SSF103473">
    <property type="entry name" value="MFS general substrate transporter"/>
    <property type="match status" value="1"/>
</dbReference>
<accession>A0A9W9DKX1</accession>
<keyword evidence="3 7" id="KW-0812">Transmembrane</keyword>
<dbReference type="InterPro" id="IPR011701">
    <property type="entry name" value="MFS"/>
</dbReference>
<keyword evidence="5 7" id="KW-0472">Membrane</keyword>
<dbReference type="GO" id="GO:0012505">
    <property type="term" value="C:endomembrane system"/>
    <property type="evidence" value="ECO:0007669"/>
    <property type="project" value="UniProtKB-SubCell"/>
</dbReference>
<dbReference type="OrthoDB" id="3437016at2759"/>
<keyword evidence="2" id="KW-0813">Transport</keyword>
<name>A0A9W9DKX1_9AGAR</name>
<dbReference type="PANTHER" id="PTHR23501:SF191">
    <property type="entry name" value="VACUOLAR BASIC AMINO ACID TRANSPORTER 4"/>
    <property type="match status" value="1"/>
</dbReference>
<dbReference type="Pfam" id="PF07690">
    <property type="entry name" value="MFS_1"/>
    <property type="match status" value="1"/>
</dbReference>
<dbReference type="PROSITE" id="PS50850">
    <property type="entry name" value="MFS"/>
    <property type="match status" value="1"/>
</dbReference>
<evidence type="ECO:0000313" key="10">
    <source>
        <dbReference type="Proteomes" id="UP001150266"/>
    </source>
</evidence>
<dbReference type="EMBL" id="JAOTPV010000014">
    <property type="protein sequence ID" value="KAJ4475464.1"/>
    <property type="molecule type" value="Genomic_DNA"/>
</dbReference>
<comment type="subcellular location">
    <subcellularLocation>
        <location evidence="1">Endomembrane system</location>
        <topology evidence="1">Multi-pass membrane protein</topology>
    </subcellularLocation>
</comment>
<dbReference type="GO" id="GO:0005886">
    <property type="term" value="C:plasma membrane"/>
    <property type="evidence" value="ECO:0007669"/>
    <property type="project" value="TreeGrafter"/>
</dbReference>
<dbReference type="GO" id="GO:0015174">
    <property type="term" value="F:basic amino acid transmembrane transporter activity"/>
    <property type="evidence" value="ECO:0007669"/>
    <property type="project" value="TreeGrafter"/>
</dbReference>
<feature type="transmembrane region" description="Helical" evidence="7">
    <location>
        <begin position="101"/>
        <end position="120"/>
    </location>
</feature>
<reference evidence="9" key="1">
    <citation type="submission" date="2022-08" db="EMBL/GenBank/DDBJ databases">
        <title>A Global Phylogenomic Analysis of the Shiitake Genus Lentinula.</title>
        <authorList>
            <consortium name="DOE Joint Genome Institute"/>
            <person name="Sierra-Patev S."/>
            <person name="Min B."/>
            <person name="Naranjo-Ortiz M."/>
            <person name="Looney B."/>
            <person name="Konkel Z."/>
            <person name="Slot J.C."/>
            <person name="Sakamoto Y."/>
            <person name="Steenwyk J.L."/>
            <person name="Rokas A."/>
            <person name="Carro J."/>
            <person name="Camarero S."/>
            <person name="Ferreira P."/>
            <person name="Molpeceres G."/>
            <person name="Ruiz-Duenas F.J."/>
            <person name="Serrano A."/>
            <person name="Henrissat B."/>
            <person name="Drula E."/>
            <person name="Hughes K.W."/>
            <person name="Mata J.L."/>
            <person name="Ishikawa N.K."/>
            <person name="Vargas-Isla R."/>
            <person name="Ushijima S."/>
            <person name="Smith C.A."/>
            <person name="Ahrendt S."/>
            <person name="Andreopoulos W."/>
            <person name="He G."/>
            <person name="Labutti K."/>
            <person name="Lipzen A."/>
            <person name="Ng V."/>
            <person name="Riley R."/>
            <person name="Sandor L."/>
            <person name="Barry K."/>
            <person name="Martinez A.T."/>
            <person name="Xiao Y."/>
            <person name="Gibbons J.G."/>
            <person name="Terashima K."/>
            <person name="Grigoriev I.V."/>
            <person name="Hibbett D.S."/>
        </authorList>
    </citation>
    <scope>NUCLEOTIDE SEQUENCE</scope>
    <source>
        <strain evidence="9">JLM2183</strain>
    </source>
</reference>
<evidence type="ECO:0000256" key="3">
    <source>
        <dbReference type="ARBA" id="ARBA00022692"/>
    </source>
</evidence>
<feature type="transmembrane region" description="Helical" evidence="7">
    <location>
        <begin position="262"/>
        <end position="284"/>
    </location>
</feature>
<feature type="transmembrane region" description="Helical" evidence="7">
    <location>
        <begin position="495"/>
        <end position="516"/>
    </location>
</feature>
<feature type="transmembrane region" description="Helical" evidence="7">
    <location>
        <begin position="31"/>
        <end position="51"/>
    </location>
</feature>
<organism evidence="9 10">
    <name type="scientific">Lentinula aciculospora</name>
    <dbReference type="NCBI Taxonomy" id="153920"/>
    <lineage>
        <taxon>Eukaryota</taxon>
        <taxon>Fungi</taxon>
        <taxon>Dikarya</taxon>
        <taxon>Basidiomycota</taxon>
        <taxon>Agaricomycotina</taxon>
        <taxon>Agaricomycetes</taxon>
        <taxon>Agaricomycetidae</taxon>
        <taxon>Agaricales</taxon>
        <taxon>Marasmiineae</taxon>
        <taxon>Omphalotaceae</taxon>
        <taxon>Lentinula</taxon>
    </lineage>
</organism>
<evidence type="ECO:0000256" key="7">
    <source>
        <dbReference type="SAM" id="Phobius"/>
    </source>
</evidence>
<evidence type="ECO:0000256" key="1">
    <source>
        <dbReference type="ARBA" id="ARBA00004127"/>
    </source>
</evidence>
<dbReference type="PRINTS" id="PR01036">
    <property type="entry name" value="TCRTETB"/>
</dbReference>
<feature type="transmembrane region" description="Helical" evidence="7">
    <location>
        <begin position="396"/>
        <end position="416"/>
    </location>
</feature>
<evidence type="ECO:0000259" key="8">
    <source>
        <dbReference type="PROSITE" id="PS50850"/>
    </source>
</evidence>
<protein>
    <submittedName>
        <fullName evidence="9">Vacuolar amino acid permease</fullName>
    </submittedName>
</protein>
<feature type="compositionally biased region" description="Basic and acidic residues" evidence="6">
    <location>
        <begin position="555"/>
        <end position="564"/>
    </location>
</feature>
<dbReference type="Gene3D" id="1.20.1250.20">
    <property type="entry name" value="MFS general substrate transporter like domains"/>
    <property type="match status" value="1"/>
</dbReference>
<evidence type="ECO:0000256" key="5">
    <source>
        <dbReference type="ARBA" id="ARBA00023136"/>
    </source>
</evidence>
<dbReference type="GO" id="GO:0000329">
    <property type="term" value="C:fungal-type vacuole membrane"/>
    <property type="evidence" value="ECO:0007669"/>
    <property type="project" value="TreeGrafter"/>
</dbReference>
<dbReference type="Gene3D" id="1.20.1720.10">
    <property type="entry name" value="Multidrug resistance protein D"/>
    <property type="match status" value="1"/>
</dbReference>
<feature type="transmembrane region" description="Helical" evidence="7">
    <location>
        <begin position="364"/>
        <end position="384"/>
    </location>
</feature>
<feature type="transmembrane region" description="Helical" evidence="7">
    <location>
        <begin position="158"/>
        <end position="181"/>
    </location>
</feature>
<feature type="transmembrane region" description="Helical" evidence="7">
    <location>
        <begin position="71"/>
        <end position="89"/>
    </location>
</feature>